<feature type="domain" description="Helitron helicase-like" evidence="1">
    <location>
        <begin position="8"/>
        <end position="213"/>
    </location>
</feature>
<dbReference type="InterPro" id="IPR025476">
    <property type="entry name" value="Helitron_helicase-like"/>
</dbReference>
<organism evidence="2 3">
    <name type="scientific">Schizopora paradoxa</name>
    <dbReference type="NCBI Taxonomy" id="27342"/>
    <lineage>
        <taxon>Eukaryota</taxon>
        <taxon>Fungi</taxon>
        <taxon>Dikarya</taxon>
        <taxon>Basidiomycota</taxon>
        <taxon>Agaricomycotina</taxon>
        <taxon>Agaricomycetes</taxon>
        <taxon>Hymenochaetales</taxon>
        <taxon>Schizoporaceae</taxon>
        <taxon>Schizopora</taxon>
    </lineage>
</organism>
<dbReference type="Pfam" id="PF14214">
    <property type="entry name" value="Helitron_like_N"/>
    <property type="match status" value="1"/>
</dbReference>
<evidence type="ECO:0000313" key="2">
    <source>
        <dbReference type="EMBL" id="KLO03892.1"/>
    </source>
</evidence>
<name>A0A0H2QY47_9AGAM</name>
<evidence type="ECO:0000259" key="1">
    <source>
        <dbReference type="Pfam" id="PF14214"/>
    </source>
</evidence>
<sequence>YLFSIRDRSFRYHNSFIFVALNLHQRRLAHLHTYFTVKKADFAAVAQKLVSISPETLQKVSSILQTEKGKFCSLNTEEREALKLLNEVNTVTTHIPGSQAAKIRARNEIMSYVGAKGVAQLFLTINPCPQHSPVFQVMFGDNSISLDERYPHLVPGKERAIRLAKDPVAASDFFDFCVSRIFEDLFGWDHVNVRATDKGGILGKLDAFYGTTE</sequence>
<gene>
    <name evidence="2" type="ORF">SCHPADRAFT_813002</name>
</gene>
<feature type="non-terminal residue" evidence="2">
    <location>
        <position position="1"/>
    </location>
</feature>
<dbReference type="AlphaFoldDB" id="A0A0H2QY47"/>
<evidence type="ECO:0000313" key="3">
    <source>
        <dbReference type="Proteomes" id="UP000053477"/>
    </source>
</evidence>
<proteinExistence type="predicted"/>
<protein>
    <recommendedName>
        <fullName evidence="1">Helitron helicase-like domain-containing protein</fullName>
    </recommendedName>
</protein>
<dbReference type="InParanoid" id="A0A0H2QY47"/>
<accession>A0A0H2QY47</accession>
<feature type="non-terminal residue" evidence="2">
    <location>
        <position position="213"/>
    </location>
</feature>
<keyword evidence="3" id="KW-1185">Reference proteome</keyword>
<dbReference type="STRING" id="27342.A0A0H2QY47"/>
<dbReference type="EMBL" id="KQ086907">
    <property type="protein sequence ID" value="KLO03892.1"/>
    <property type="molecule type" value="Genomic_DNA"/>
</dbReference>
<dbReference type="Proteomes" id="UP000053477">
    <property type="component" value="Unassembled WGS sequence"/>
</dbReference>
<reference evidence="2 3" key="1">
    <citation type="submission" date="2015-04" db="EMBL/GenBank/DDBJ databases">
        <title>Complete genome sequence of Schizopora paradoxa KUC8140, a cosmopolitan wood degrader in East Asia.</title>
        <authorList>
            <consortium name="DOE Joint Genome Institute"/>
            <person name="Min B."/>
            <person name="Park H."/>
            <person name="Jang Y."/>
            <person name="Kim J.-J."/>
            <person name="Kim K.H."/>
            <person name="Pangilinan J."/>
            <person name="Lipzen A."/>
            <person name="Riley R."/>
            <person name="Grigoriev I.V."/>
            <person name="Spatafora J.W."/>
            <person name="Choi I.-G."/>
        </authorList>
    </citation>
    <scope>NUCLEOTIDE SEQUENCE [LARGE SCALE GENOMIC DNA]</scope>
    <source>
        <strain evidence="2 3">KUC8140</strain>
    </source>
</reference>
<dbReference type="OrthoDB" id="432234at2759"/>